<reference evidence="3" key="1">
    <citation type="submission" date="2012-08" db="EMBL/GenBank/DDBJ databases">
        <title>The Genome Sequence of Wuchereria bancrofti.</title>
        <authorList>
            <person name="Nutman T.B."/>
            <person name="Fink D.L."/>
            <person name="Russ C."/>
            <person name="Young S."/>
            <person name="Zeng Q."/>
            <person name="Koehrsen M."/>
            <person name="Alvarado L."/>
            <person name="Berlin A."/>
            <person name="Chapman S.B."/>
            <person name="Chen Z."/>
            <person name="Freedman E."/>
            <person name="Gellesch M."/>
            <person name="Goldberg J."/>
            <person name="Griggs A."/>
            <person name="Gujja S."/>
            <person name="Heilman E.R."/>
            <person name="Heiman D."/>
            <person name="Hepburn T."/>
            <person name="Howarth C."/>
            <person name="Jen D."/>
            <person name="Larson L."/>
            <person name="Lewis B."/>
            <person name="Mehta T."/>
            <person name="Park D."/>
            <person name="Pearson M."/>
            <person name="Roberts A."/>
            <person name="Saif S."/>
            <person name="Shea T."/>
            <person name="Shenoy N."/>
            <person name="Sisk P."/>
            <person name="Stolte C."/>
            <person name="Sykes S."/>
            <person name="Walk T."/>
            <person name="White J."/>
            <person name="Yandava C."/>
            <person name="Haas B."/>
            <person name="Henn M.R."/>
            <person name="Nusbaum C."/>
            <person name="Birren B."/>
        </authorList>
    </citation>
    <scope>NUCLEOTIDE SEQUENCE [LARGE SCALE GENOMIC DNA]</scope>
    <source>
        <strain evidence="3">NA</strain>
    </source>
</reference>
<protein>
    <submittedName>
        <fullName evidence="2">Uncharacterized protein</fullName>
    </submittedName>
</protein>
<comment type="caution">
    <text evidence="2">The sequence shown here is derived from an EMBL/GenBank/DDBJ whole genome shotgun (WGS) entry which is preliminary data.</text>
</comment>
<keyword evidence="1" id="KW-1133">Transmembrane helix</keyword>
<keyword evidence="1" id="KW-0812">Transmembrane</keyword>
<evidence type="ECO:0000313" key="2">
    <source>
        <dbReference type="EMBL" id="EJW76264.1"/>
    </source>
</evidence>
<proteinExistence type="predicted"/>
<accession>J9ELP4</accession>
<dbReference type="Proteomes" id="UP000004810">
    <property type="component" value="Unassembled WGS sequence"/>
</dbReference>
<organism evidence="2 3">
    <name type="scientific">Wuchereria bancrofti</name>
    <dbReference type="NCBI Taxonomy" id="6293"/>
    <lineage>
        <taxon>Eukaryota</taxon>
        <taxon>Metazoa</taxon>
        <taxon>Ecdysozoa</taxon>
        <taxon>Nematoda</taxon>
        <taxon>Chromadorea</taxon>
        <taxon>Rhabditida</taxon>
        <taxon>Spirurina</taxon>
        <taxon>Spiruromorpha</taxon>
        <taxon>Filarioidea</taxon>
        <taxon>Onchocercidae</taxon>
        <taxon>Wuchereria</taxon>
    </lineage>
</organism>
<feature type="non-terminal residue" evidence="2">
    <location>
        <position position="1"/>
    </location>
</feature>
<evidence type="ECO:0000256" key="1">
    <source>
        <dbReference type="SAM" id="Phobius"/>
    </source>
</evidence>
<keyword evidence="1" id="KW-0472">Membrane</keyword>
<dbReference type="EMBL" id="ADBV01009332">
    <property type="protein sequence ID" value="EJW76264.1"/>
    <property type="molecule type" value="Genomic_DNA"/>
</dbReference>
<name>J9ELP4_WUCBA</name>
<dbReference type="AlphaFoldDB" id="J9ELP4"/>
<sequence length="62" mass="7111">SSLNAFNAECSNRRLKILFYNGTSQTELVLWQLIGPFSILLRNIAVPWIFVGFRFALSSGFW</sequence>
<gene>
    <name evidence="2" type="ORF">WUBG_12826</name>
</gene>
<feature type="transmembrane region" description="Helical" evidence="1">
    <location>
        <begin position="29"/>
        <end position="57"/>
    </location>
</feature>
<evidence type="ECO:0000313" key="3">
    <source>
        <dbReference type="Proteomes" id="UP000004810"/>
    </source>
</evidence>